<comment type="cofactor">
    <cofactor evidence="1">
        <name>a divalent metal cation</name>
        <dbReference type="ChEBI" id="CHEBI:60240"/>
    </cofactor>
</comment>
<sequence>MKSMTGYGKGNCSKENYQIVVEIKSVNHRFLDTQIRMPREFNSLEMPMKNCAKKYLSRGRVECFVTIQKESGSDQDIAINWHLMDQLMLELNEAKESRYKGKKFSPSKIMTGAIMHPELFEVVEKKEVDEELVTDLMETFEEAIQALEESRLAEGMEIKKYFETYQQEIKDAVVIIKEQSEMIEKDYQEKLEKKMTDLIGDKVDENRLLTEVALLIERGDINEELDRLEIHVGKLNQLLEKDAPVGKEMDFLIQEMNREVNTIGSKSTTIAIKEQVVFLKTVVEKIREQVQNIE</sequence>
<comment type="caution">
    <text evidence="8">The sequence shown here is derived from an EMBL/GenBank/DDBJ whole genome shotgun (WGS) entry which is preliminary data.</text>
</comment>
<evidence type="ECO:0000313" key="9">
    <source>
        <dbReference type="Proteomes" id="UP000288028"/>
    </source>
</evidence>
<protein>
    <submittedName>
        <fullName evidence="8">YicC family protein</fullName>
    </submittedName>
</protein>
<evidence type="ECO:0000313" key="8">
    <source>
        <dbReference type="EMBL" id="RSU14845.1"/>
    </source>
</evidence>
<dbReference type="InterPro" id="IPR013527">
    <property type="entry name" value="YicC-like_N"/>
</dbReference>
<dbReference type="PANTHER" id="PTHR30636">
    <property type="entry name" value="UPF0701 PROTEIN YICC"/>
    <property type="match status" value="1"/>
</dbReference>
<dbReference type="GO" id="GO:0004521">
    <property type="term" value="F:RNA endonuclease activity"/>
    <property type="evidence" value="ECO:0007669"/>
    <property type="project" value="InterPro"/>
</dbReference>
<gene>
    <name evidence="8" type="ORF">CBF28_07185</name>
</gene>
<evidence type="ECO:0000259" key="7">
    <source>
        <dbReference type="Pfam" id="PF08340"/>
    </source>
</evidence>
<dbReference type="PANTHER" id="PTHR30636:SF3">
    <property type="entry name" value="UPF0701 PROTEIN YICC"/>
    <property type="match status" value="1"/>
</dbReference>
<evidence type="ECO:0000256" key="5">
    <source>
        <dbReference type="ARBA" id="ARBA00035648"/>
    </source>
</evidence>
<dbReference type="AlphaFoldDB" id="A0A430B3C5"/>
<dbReference type="GeneID" id="95579499"/>
<comment type="similarity">
    <text evidence="5">Belongs to the YicC/YloC family.</text>
</comment>
<dbReference type="EMBL" id="NGKB01000006">
    <property type="protein sequence ID" value="RSU14845.1"/>
    <property type="molecule type" value="Genomic_DNA"/>
</dbReference>
<dbReference type="Pfam" id="PF08340">
    <property type="entry name" value="YicC-like_C"/>
    <property type="match status" value="1"/>
</dbReference>
<dbReference type="OrthoDB" id="9771229at2"/>
<evidence type="ECO:0000256" key="2">
    <source>
        <dbReference type="ARBA" id="ARBA00022722"/>
    </source>
</evidence>
<dbReference type="Proteomes" id="UP000288028">
    <property type="component" value="Unassembled WGS sequence"/>
</dbReference>
<evidence type="ECO:0000259" key="6">
    <source>
        <dbReference type="Pfam" id="PF03755"/>
    </source>
</evidence>
<organism evidence="8 9">
    <name type="scientific">Vagococcus carniphilus</name>
    <dbReference type="NCBI Taxonomy" id="218144"/>
    <lineage>
        <taxon>Bacteria</taxon>
        <taxon>Bacillati</taxon>
        <taxon>Bacillota</taxon>
        <taxon>Bacilli</taxon>
        <taxon>Lactobacillales</taxon>
        <taxon>Enterococcaceae</taxon>
        <taxon>Vagococcus</taxon>
    </lineage>
</organism>
<accession>A0A430B3C5</accession>
<dbReference type="Pfam" id="PF03755">
    <property type="entry name" value="YicC-like_N"/>
    <property type="match status" value="1"/>
</dbReference>
<evidence type="ECO:0000256" key="4">
    <source>
        <dbReference type="ARBA" id="ARBA00022801"/>
    </source>
</evidence>
<dbReference type="InterPro" id="IPR013551">
    <property type="entry name" value="YicC-like_C"/>
</dbReference>
<proteinExistence type="inferred from homology"/>
<evidence type="ECO:0000256" key="3">
    <source>
        <dbReference type="ARBA" id="ARBA00022759"/>
    </source>
</evidence>
<keyword evidence="9" id="KW-1185">Reference proteome</keyword>
<dbReference type="RefSeq" id="WP_126793462.1">
    <property type="nucleotide sequence ID" value="NZ_CP060720.1"/>
</dbReference>
<dbReference type="NCBIfam" id="TIGR00255">
    <property type="entry name" value="YicC/YloC family endoribonuclease"/>
    <property type="match status" value="1"/>
</dbReference>
<feature type="domain" description="Endoribonuclease YicC-like C-terminal" evidence="7">
    <location>
        <begin position="176"/>
        <end position="294"/>
    </location>
</feature>
<dbReference type="GO" id="GO:0016787">
    <property type="term" value="F:hydrolase activity"/>
    <property type="evidence" value="ECO:0007669"/>
    <property type="project" value="UniProtKB-KW"/>
</dbReference>
<keyword evidence="3" id="KW-0255">Endonuclease</keyword>
<evidence type="ECO:0000256" key="1">
    <source>
        <dbReference type="ARBA" id="ARBA00001968"/>
    </source>
</evidence>
<feature type="domain" description="Endoribonuclease YicC-like N-terminal" evidence="6">
    <location>
        <begin position="1"/>
        <end position="159"/>
    </location>
</feature>
<keyword evidence="2" id="KW-0540">Nuclease</keyword>
<reference evidence="8 9" key="1">
    <citation type="submission" date="2017-05" db="EMBL/GenBank/DDBJ databases">
        <title>Vagococcus spp. assemblies.</title>
        <authorList>
            <person name="Gulvik C.A."/>
        </authorList>
    </citation>
    <scope>NUCLEOTIDE SEQUENCE [LARGE SCALE GENOMIC DNA]</scope>
    <source>
        <strain evidence="8 9">SS1714</strain>
    </source>
</reference>
<dbReference type="InterPro" id="IPR005229">
    <property type="entry name" value="YicC/YloC-like"/>
</dbReference>
<name>A0A430B3C5_9ENTE</name>
<keyword evidence="4" id="KW-0378">Hydrolase</keyword>